<dbReference type="Pfam" id="PF06082">
    <property type="entry name" value="YjbH"/>
    <property type="match status" value="1"/>
</dbReference>
<dbReference type="OrthoDB" id="19542at2"/>
<comment type="caution">
    <text evidence="2">The sequence shown here is derived from an EMBL/GenBank/DDBJ whole genome shotgun (WGS) entry which is preliminary data.</text>
</comment>
<keyword evidence="1" id="KW-0732">Signal</keyword>
<dbReference type="RefSeq" id="WP_113289687.1">
    <property type="nucleotide sequence ID" value="NZ_QNTQ01000010.1"/>
</dbReference>
<evidence type="ECO:0000313" key="2">
    <source>
        <dbReference type="EMBL" id="RBI84648.1"/>
    </source>
</evidence>
<proteinExistence type="predicted"/>
<reference evidence="2 3" key="1">
    <citation type="submission" date="2018-07" db="EMBL/GenBank/DDBJ databases">
        <title>Rhodosalinus sp. strain E84T genomic sequence and assembly.</title>
        <authorList>
            <person name="Liu Z.-W."/>
            <person name="Lu D.-C."/>
        </authorList>
    </citation>
    <scope>NUCLEOTIDE SEQUENCE [LARGE SCALE GENOMIC DNA]</scope>
    <source>
        <strain evidence="2 3">E84</strain>
    </source>
</reference>
<organism evidence="2 3">
    <name type="scientific">Rhodosalinus halophilus</name>
    <dbReference type="NCBI Taxonomy" id="2259333"/>
    <lineage>
        <taxon>Bacteria</taxon>
        <taxon>Pseudomonadati</taxon>
        <taxon>Pseudomonadota</taxon>
        <taxon>Alphaproteobacteria</taxon>
        <taxon>Rhodobacterales</taxon>
        <taxon>Paracoccaceae</taxon>
        <taxon>Rhodosalinus</taxon>
    </lineage>
</organism>
<gene>
    <name evidence="2" type="ORF">DRV85_11890</name>
</gene>
<accession>A0A365U7K8</accession>
<feature type="signal peptide" evidence="1">
    <location>
        <begin position="1"/>
        <end position="32"/>
    </location>
</feature>
<sequence>MTEAAPCRIPPLRPQFAGAAVLLAFLAGAAGAQPVESSFNLYGVPGLVDMPTAEVAPDGTLSTTIAHFGGTTRTTLRFQITPRLSGAFRYSSIEDFYPPGPPPWTEPRYYDRSFDLRYQILTEGRYRPSVVVGLQDFIGTGLYGGEYVVATKAVTPAVRLTGGLGWGRLGSRNPFGSLGDRPSELLGEGGLPTYDRWFRGDIAAFGGIAWSPTDRLTLSAEYSSDDYVQERRDGTFRGSSPWNFGLDYRFENGTQLSLYHLYGEEIGAQVTLHFNPRTAGTPGGLEAGPVPVAVRPPGAAERLGWITDSRTAAQARQELAQAMARDALVLEALQLEPRRATVRLRNPTYGAPSQAIGRTARAMTRALPDSVEEFVIVPVEKGMPLARVALSRSDLERLENDAAVEMLARTRIADAWRAAPPPDPGLYPRFAWSIGPYLQLSVFDPDNPVRADIGARVEADYRIRPGLILSGSVTKKAGGNLDSVTRQGTSGLPYVRTELRQYSIQADPAIEHLTLAHYGRPGRDLYSRVTAGYLEKMYAGVSGEVLWKPVDSRLALGAELNYVQPRDFDQLFGLRSRQTPGGEIPTVNGHLSAYYDFGNGFHGQLDMGRYLAGDWGATVSLDREFANGWRVGAYATVTDVPFDDFGEGSFDKGIRITIPLSSISNTPSRASNTVRIQSLTRDGGARLNVRDRLYETVRDYHGPEMAKTWGRFWR</sequence>
<dbReference type="InterPro" id="IPR010344">
    <property type="entry name" value="YbjH"/>
</dbReference>
<evidence type="ECO:0000313" key="3">
    <source>
        <dbReference type="Proteomes" id="UP000253370"/>
    </source>
</evidence>
<evidence type="ECO:0000256" key="1">
    <source>
        <dbReference type="SAM" id="SignalP"/>
    </source>
</evidence>
<feature type="chain" id="PRO_5016769690" evidence="1">
    <location>
        <begin position="33"/>
        <end position="714"/>
    </location>
</feature>
<dbReference type="AlphaFoldDB" id="A0A365U7K8"/>
<dbReference type="Proteomes" id="UP000253370">
    <property type="component" value="Unassembled WGS sequence"/>
</dbReference>
<protein>
    <submittedName>
        <fullName evidence="2">YjbH domain-containing protein</fullName>
    </submittedName>
</protein>
<keyword evidence="3" id="KW-1185">Reference proteome</keyword>
<dbReference type="EMBL" id="QNTQ01000010">
    <property type="protein sequence ID" value="RBI84648.1"/>
    <property type="molecule type" value="Genomic_DNA"/>
</dbReference>
<name>A0A365U7K8_9RHOB</name>